<dbReference type="EMBL" id="JAERTY010000004">
    <property type="protein sequence ID" value="MBL1408959.1"/>
    <property type="molecule type" value="Genomic_DNA"/>
</dbReference>
<sequence length="204" mass="23115">MRTPIPEQIEGKALDCFKTIDFPSLQDSERFFEQAKTKMLDINNWHQITGRPSAEFQIMDSFGLPLDRTVERGDYIRIDIPGPSLPSADGYDWVQVESIDKQSEEQNQRLTLTLRPSPDPTNEHTDTAHFFKCLATSSILLEQTGKRIFIHYAGRNEIINTDNSSILDNFRNFMVGLGAKMGASFPQWQALVDGLGNSRTMNSN</sequence>
<comment type="caution">
    <text evidence="1">The sequence shown here is derived from an EMBL/GenBank/DDBJ whole genome shotgun (WGS) entry which is preliminary data.</text>
</comment>
<proteinExistence type="predicted"/>
<evidence type="ECO:0000313" key="1">
    <source>
        <dbReference type="EMBL" id="MBL1408959.1"/>
    </source>
</evidence>
<dbReference type="Proteomes" id="UP000625283">
    <property type="component" value="Unassembled WGS sequence"/>
</dbReference>
<accession>A0ABS1R330</accession>
<evidence type="ECO:0000313" key="2">
    <source>
        <dbReference type="Proteomes" id="UP000625283"/>
    </source>
</evidence>
<gene>
    <name evidence="1" type="ORF">JKG61_09380</name>
</gene>
<reference evidence="1 2" key="1">
    <citation type="submission" date="2021-01" db="EMBL/GenBank/DDBJ databases">
        <title>C459-1 draft genome sequence.</title>
        <authorList>
            <person name="Zhang X.-F."/>
        </authorList>
    </citation>
    <scope>NUCLEOTIDE SEQUENCE [LARGE SCALE GENOMIC DNA]</scope>
    <source>
        <strain evidence="2">C459-1</strain>
    </source>
</reference>
<dbReference type="RefSeq" id="WP_202102709.1">
    <property type="nucleotide sequence ID" value="NZ_JAERTY010000004.1"/>
</dbReference>
<name>A0ABS1R330_9SPHI</name>
<protein>
    <submittedName>
        <fullName evidence="1">Uncharacterized protein</fullName>
    </submittedName>
</protein>
<keyword evidence="2" id="KW-1185">Reference proteome</keyword>
<organism evidence="1 2">
    <name type="scientific">Sphingobacterium faecale</name>
    <dbReference type="NCBI Taxonomy" id="2803775"/>
    <lineage>
        <taxon>Bacteria</taxon>
        <taxon>Pseudomonadati</taxon>
        <taxon>Bacteroidota</taxon>
        <taxon>Sphingobacteriia</taxon>
        <taxon>Sphingobacteriales</taxon>
        <taxon>Sphingobacteriaceae</taxon>
        <taxon>Sphingobacterium</taxon>
    </lineage>
</organism>